<evidence type="ECO:0000259" key="9">
    <source>
        <dbReference type="Pfam" id="PF00082"/>
    </source>
</evidence>
<sequence>MAGLGIALTLLSALGSVSASASPPHPLSPGDARPAAIGSAARATAAHARTVTLITGDKVTVTPGATGALPSLSVQPRPGGKESVRTVTDDSGTYVFPEDADPYVASGALDKRLFNVTQLISQGYDDRRAAGLPLIVTREAGASRLTPADLPGVSVKRHLESVGGEAVVADRSKVTNLWRALVAPPAGKGDRKTAEAPSLSGGIEKIWLDGKVEAALADSTVQIGAPQVWQEGTTGAGVKVAVLDTGIDAGHPDLEQRVVGSRSFVPGEEVADGSGHGTHVASTIAGTGAASAGRERGVAPDADLVVGKVLNDKGSGEQSWIIAGMEWAAKAEKAKIISMSLGMAELHTQDDPTSQSVNRLSAETGALFVIAAGNSGNGAYTVNAPGTAEAALTVGAVDSADAIAQFSSSGPREGDEGLKPEITAPGVGILAARSQYTGGDGYYTLKNGTSMATPHVAGAAALLAQKHPDWSGQQLKDALMSTSKITPGITAYLGGTGRVDASAAHRAQVVASGAVDAGLIKWSRDPQPIERRITYTNHGSSPVTLRLTLDRGQSPGGFFALGSDQIVVPAHDSASVSLVIDPRGVAIGGYTGQVVARDSDGTVAAHTVLSARTEAERHDLTLRALDRSGRPMAGIVTLAGSKAAERSYHWVPETGLTLHLPRDTYSAMMYKAVRGAHGAYSKGLALLGDPEVDLTDPRVVTFDASQAHQVQALTPKPSMAANTRVEYWRSFTTTQEQYGDWIDSMVIDATYDSVWAQSSPEKVELGGFDLTTRWRAPQTPLAISQGAHELDVLPQSGAKSLPDGTTDLDAVFAGSGTPADYAQLSARGKVAVVRHSPAVSSLEQTQAAHAAGVKLLLVVNDTVGRLKAWYGDDDYRSPGPVAVASVNKDDGEALIARIAASPRKDLRLRATAHPAPSYMYDLVSHHTGGIPQDLTYRPGAHSLARVDVAFGQNEGITVKETRFDVPRYASGVWNFSPEPVARGSRTDWVSTDADVKWQQEVTVPDMVRELSEQVAYRTPGTHQERWVSPILRPRMIRADLPSRQNGNVLYFAAPAWASGGAAHSGGSSGSGLSQRTSLYQGKTLVSETDSDTGYAVDLSPRPLPYRLVVDATNGAPSFSRYSTSTHTEWSFVSGEAENKTVPLVQLDYGVDLDADGRSRRLSDLSITPSVAGAGAAKVSSARVEVSYDDGVTWHRQKTVHRDGSWKTVLLAPRSASFVSLRTTATDEGGSSISQTVIRAYGLR</sequence>
<dbReference type="PROSITE" id="PS51892">
    <property type="entry name" value="SUBTILASE"/>
    <property type="match status" value="1"/>
</dbReference>
<evidence type="ECO:0000256" key="1">
    <source>
        <dbReference type="ARBA" id="ARBA00011073"/>
    </source>
</evidence>
<feature type="signal peptide" evidence="8">
    <location>
        <begin position="1"/>
        <end position="21"/>
    </location>
</feature>
<evidence type="ECO:0000256" key="8">
    <source>
        <dbReference type="SAM" id="SignalP"/>
    </source>
</evidence>
<evidence type="ECO:0000256" key="2">
    <source>
        <dbReference type="ARBA" id="ARBA00022670"/>
    </source>
</evidence>
<evidence type="ECO:0000256" key="6">
    <source>
        <dbReference type="PROSITE-ProRule" id="PRU01240"/>
    </source>
</evidence>
<dbReference type="PROSITE" id="PS00138">
    <property type="entry name" value="SUBTILASE_SER"/>
    <property type="match status" value="1"/>
</dbReference>
<feature type="active site" description="Charge relay system" evidence="5 6">
    <location>
        <position position="276"/>
    </location>
</feature>
<evidence type="ECO:0000256" key="4">
    <source>
        <dbReference type="ARBA" id="ARBA00022825"/>
    </source>
</evidence>
<dbReference type="Gene3D" id="3.50.30.30">
    <property type="match status" value="1"/>
</dbReference>
<dbReference type="InterPro" id="IPR015500">
    <property type="entry name" value="Peptidase_S8_subtilisin-rel"/>
</dbReference>
<feature type="active site" description="Charge relay system" evidence="5 6">
    <location>
        <position position="244"/>
    </location>
</feature>
<protein>
    <submittedName>
        <fullName evidence="10">PA domain-containing protein</fullName>
    </submittedName>
</protein>
<dbReference type="InterPro" id="IPR023828">
    <property type="entry name" value="Peptidase_S8_Ser-AS"/>
</dbReference>
<feature type="chain" id="PRO_5012059881" evidence="8">
    <location>
        <begin position="22"/>
        <end position="1243"/>
    </location>
</feature>
<comment type="similarity">
    <text evidence="1 6 7">Belongs to the peptidase S8 family.</text>
</comment>
<dbReference type="Proteomes" id="UP000198280">
    <property type="component" value="Unassembled WGS sequence"/>
</dbReference>
<dbReference type="PRINTS" id="PR00723">
    <property type="entry name" value="SUBTILISIN"/>
</dbReference>
<dbReference type="InterPro" id="IPR050131">
    <property type="entry name" value="Peptidase_S8_subtilisin-like"/>
</dbReference>
<keyword evidence="11" id="KW-1185">Reference proteome</keyword>
<evidence type="ECO:0000256" key="5">
    <source>
        <dbReference type="PIRSR" id="PIRSR615500-1"/>
    </source>
</evidence>
<evidence type="ECO:0000313" key="11">
    <source>
        <dbReference type="Proteomes" id="UP000198280"/>
    </source>
</evidence>
<feature type="domain" description="Peptidase S8/S53" evidence="9">
    <location>
        <begin position="235"/>
        <end position="483"/>
    </location>
</feature>
<name>A0A239JLT7_9ACTN</name>
<dbReference type="PROSITE" id="PS00136">
    <property type="entry name" value="SUBTILASE_ASP"/>
    <property type="match status" value="1"/>
</dbReference>
<dbReference type="SUPFAM" id="SSF52025">
    <property type="entry name" value="PA domain"/>
    <property type="match status" value="1"/>
</dbReference>
<keyword evidence="2 6" id="KW-0645">Protease</keyword>
<dbReference type="InterPro" id="IPR023827">
    <property type="entry name" value="Peptidase_S8_Asp-AS"/>
</dbReference>
<dbReference type="AlphaFoldDB" id="A0A239JLT7"/>
<dbReference type="PROSITE" id="PS00137">
    <property type="entry name" value="SUBTILASE_HIS"/>
    <property type="match status" value="1"/>
</dbReference>
<proteinExistence type="inferred from homology"/>
<dbReference type="SUPFAM" id="SSF52743">
    <property type="entry name" value="Subtilisin-like"/>
    <property type="match status" value="1"/>
</dbReference>
<keyword evidence="3 6" id="KW-0378">Hydrolase</keyword>
<dbReference type="PANTHER" id="PTHR43806">
    <property type="entry name" value="PEPTIDASE S8"/>
    <property type="match status" value="1"/>
</dbReference>
<dbReference type="OrthoDB" id="9798386at2"/>
<feature type="active site" description="Charge relay system" evidence="5 6">
    <location>
        <position position="450"/>
    </location>
</feature>
<dbReference type="EMBL" id="FZOF01000013">
    <property type="protein sequence ID" value="SNT06986.1"/>
    <property type="molecule type" value="Genomic_DNA"/>
</dbReference>
<dbReference type="InterPro" id="IPR022398">
    <property type="entry name" value="Peptidase_S8_His-AS"/>
</dbReference>
<dbReference type="InterPro" id="IPR046450">
    <property type="entry name" value="PA_dom_sf"/>
</dbReference>
<dbReference type="GO" id="GO:0004252">
    <property type="term" value="F:serine-type endopeptidase activity"/>
    <property type="evidence" value="ECO:0007669"/>
    <property type="project" value="UniProtKB-UniRule"/>
</dbReference>
<reference evidence="10 11" key="1">
    <citation type="submission" date="2017-06" db="EMBL/GenBank/DDBJ databases">
        <authorList>
            <person name="Kim H.J."/>
            <person name="Triplett B.A."/>
        </authorList>
    </citation>
    <scope>NUCLEOTIDE SEQUENCE [LARGE SCALE GENOMIC DNA]</scope>
    <source>
        <strain evidence="10 11">CGMCC 4.1858</strain>
    </source>
</reference>
<keyword evidence="8" id="KW-0732">Signal</keyword>
<dbReference type="PIRSF" id="PIRSF037852">
    <property type="entry name" value="Subtilisin_rel_SAV5721"/>
    <property type="match status" value="1"/>
</dbReference>
<dbReference type="Gene3D" id="2.60.120.260">
    <property type="entry name" value="Galactose-binding domain-like"/>
    <property type="match status" value="1"/>
</dbReference>
<dbReference type="InterPro" id="IPR000209">
    <property type="entry name" value="Peptidase_S8/S53_dom"/>
</dbReference>
<evidence type="ECO:0000256" key="3">
    <source>
        <dbReference type="ARBA" id="ARBA00022801"/>
    </source>
</evidence>
<dbReference type="PANTHER" id="PTHR43806:SF65">
    <property type="entry name" value="SERINE PROTEASE APRX"/>
    <property type="match status" value="1"/>
</dbReference>
<evidence type="ECO:0000313" key="10">
    <source>
        <dbReference type="EMBL" id="SNT06986.1"/>
    </source>
</evidence>
<organism evidence="10 11">
    <name type="scientific">Actinacidiphila glaucinigra</name>
    <dbReference type="NCBI Taxonomy" id="235986"/>
    <lineage>
        <taxon>Bacteria</taxon>
        <taxon>Bacillati</taxon>
        <taxon>Actinomycetota</taxon>
        <taxon>Actinomycetes</taxon>
        <taxon>Kitasatosporales</taxon>
        <taxon>Streptomycetaceae</taxon>
        <taxon>Actinacidiphila</taxon>
    </lineage>
</organism>
<dbReference type="Pfam" id="PF00082">
    <property type="entry name" value="Peptidase_S8"/>
    <property type="match status" value="1"/>
</dbReference>
<accession>A0A239JLT7</accession>
<keyword evidence="4 6" id="KW-0720">Serine protease</keyword>
<dbReference type="GO" id="GO:0006508">
    <property type="term" value="P:proteolysis"/>
    <property type="evidence" value="ECO:0007669"/>
    <property type="project" value="UniProtKB-KW"/>
</dbReference>
<gene>
    <name evidence="10" type="ORF">SAMN05216252_113113</name>
</gene>
<dbReference type="Gene3D" id="3.40.50.200">
    <property type="entry name" value="Peptidase S8/S53 domain"/>
    <property type="match status" value="1"/>
</dbReference>
<evidence type="ECO:0000256" key="7">
    <source>
        <dbReference type="RuleBase" id="RU003355"/>
    </source>
</evidence>
<dbReference type="InterPro" id="IPR017296">
    <property type="entry name" value="Peptidase_S8A_SAM-P45"/>
</dbReference>
<dbReference type="InterPro" id="IPR036852">
    <property type="entry name" value="Peptidase_S8/S53_dom_sf"/>
</dbReference>